<dbReference type="EMBL" id="OZ021738">
    <property type="protein sequence ID" value="CAK9320146.1"/>
    <property type="molecule type" value="Genomic_DNA"/>
</dbReference>
<keyword evidence="2" id="KW-0732">Signal</keyword>
<feature type="region of interest" description="Disordered" evidence="1">
    <location>
        <begin position="101"/>
        <end position="123"/>
    </location>
</feature>
<name>A0ABP0YIC8_9ROSI</name>
<sequence>MLPNSLLLLPTSPLLLTTTLISLCFSPKPNLLILHQTLLVTEVSAVGAPASGFQRFGSPGSPIGFGRELSTTPEMAAIAYDAAATSAATAIGAAAATIGLDGNPASGSTREKEDEEGDEGEELVEGGFVDEDMIFDIPNTLMNMAEGMLLTPPSFNFNINTPNDYEYPPTYTQDNLWEFP</sequence>
<evidence type="ECO:0000313" key="3">
    <source>
        <dbReference type="EMBL" id="CAK9320146.1"/>
    </source>
</evidence>
<feature type="compositionally biased region" description="Acidic residues" evidence="1">
    <location>
        <begin position="113"/>
        <end position="123"/>
    </location>
</feature>
<evidence type="ECO:0000256" key="2">
    <source>
        <dbReference type="SAM" id="SignalP"/>
    </source>
</evidence>
<accession>A0ABP0YIC8</accession>
<proteinExistence type="predicted"/>
<evidence type="ECO:0000256" key="1">
    <source>
        <dbReference type="SAM" id="MobiDB-lite"/>
    </source>
</evidence>
<gene>
    <name evidence="3" type="ORF">CITCOLO1_LOCUS12188</name>
</gene>
<feature type="signal peptide" evidence="2">
    <location>
        <begin position="1"/>
        <end position="17"/>
    </location>
</feature>
<reference evidence="3 4" key="1">
    <citation type="submission" date="2024-03" db="EMBL/GenBank/DDBJ databases">
        <authorList>
            <person name="Gkanogiannis A."/>
            <person name="Becerra Lopez-Lavalle L."/>
        </authorList>
    </citation>
    <scope>NUCLEOTIDE SEQUENCE [LARGE SCALE GENOMIC DNA]</scope>
</reference>
<protein>
    <submittedName>
        <fullName evidence="3">Uncharacterized protein</fullName>
    </submittedName>
</protein>
<evidence type="ECO:0000313" key="4">
    <source>
        <dbReference type="Proteomes" id="UP001642487"/>
    </source>
</evidence>
<keyword evidence="4" id="KW-1185">Reference proteome</keyword>
<organism evidence="3 4">
    <name type="scientific">Citrullus colocynthis</name>
    <name type="common">colocynth</name>
    <dbReference type="NCBI Taxonomy" id="252529"/>
    <lineage>
        <taxon>Eukaryota</taxon>
        <taxon>Viridiplantae</taxon>
        <taxon>Streptophyta</taxon>
        <taxon>Embryophyta</taxon>
        <taxon>Tracheophyta</taxon>
        <taxon>Spermatophyta</taxon>
        <taxon>Magnoliopsida</taxon>
        <taxon>eudicotyledons</taxon>
        <taxon>Gunneridae</taxon>
        <taxon>Pentapetalae</taxon>
        <taxon>rosids</taxon>
        <taxon>fabids</taxon>
        <taxon>Cucurbitales</taxon>
        <taxon>Cucurbitaceae</taxon>
        <taxon>Benincaseae</taxon>
        <taxon>Citrullus</taxon>
    </lineage>
</organism>
<feature type="chain" id="PRO_5045510457" evidence="2">
    <location>
        <begin position="18"/>
        <end position="180"/>
    </location>
</feature>
<dbReference type="Proteomes" id="UP001642487">
    <property type="component" value="Chromosome 4"/>
</dbReference>